<evidence type="ECO:0000313" key="3">
    <source>
        <dbReference type="EMBL" id="PZF73249.1"/>
    </source>
</evidence>
<proteinExistence type="predicted"/>
<feature type="compositionally biased region" description="Low complexity" evidence="1">
    <location>
        <begin position="81"/>
        <end position="110"/>
    </location>
</feature>
<gene>
    <name evidence="3" type="ORF">DN068_08730</name>
</gene>
<protein>
    <recommendedName>
        <fullName evidence="5">Lipoprotein</fullName>
    </recommendedName>
</protein>
<name>A0A2W2BAL5_9BACT</name>
<sequence length="151" mass="15714">MKKSLLFLSSGLLLLAACNNNQPSNAPNEGQVDSMVNARVDKMQNDMQAKNDSIIQAQAKATADSLAIVTKADSMAKAMNAANKATASTPHKTTTHKTTTTKETTVTQPVAPAPAPTVGNGKPQMGQQNNNNANGTNSNTVGNGKPKMQGH</sequence>
<reference evidence="3 4" key="1">
    <citation type="submission" date="2018-06" db="EMBL/GenBank/DDBJ databases">
        <title>Mucibacter soli gen. nov., sp. nov., a new member of the family Chitinophagaceae producing mucin.</title>
        <authorList>
            <person name="Kim M.-K."/>
            <person name="Park S."/>
            <person name="Kim T.-S."/>
            <person name="Joung Y."/>
            <person name="Han J.-H."/>
            <person name="Kim S.B."/>
        </authorList>
    </citation>
    <scope>NUCLEOTIDE SEQUENCE [LARGE SCALE GENOMIC DNA]</scope>
    <source>
        <strain evidence="3 4">R1-15</strain>
    </source>
</reference>
<evidence type="ECO:0000313" key="4">
    <source>
        <dbReference type="Proteomes" id="UP000248745"/>
    </source>
</evidence>
<dbReference type="AlphaFoldDB" id="A0A2W2BAL5"/>
<organism evidence="3 4">
    <name type="scientific">Taibaiella soli</name>
    <dbReference type="NCBI Taxonomy" id="1649169"/>
    <lineage>
        <taxon>Bacteria</taxon>
        <taxon>Pseudomonadati</taxon>
        <taxon>Bacteroidota</taxon>
        <taxon>Chitinophagia</taxon>
        <taxon>Chitinophagales</taxon>
        <taxon>Chitinophagaceae</taxon>
        <taxon>Taibaiella</taxon>
    </lineage>
</organism>
<evidence type="ECO:0000256" key="2">
    <source>
        <dbReference type="SAM" id="SignalP"/>
    </source>
</evidence>
<evidence type="ECO:0000256" key="1">
    <source>
        <dbReference type="SAM" id="MobiDB-lite"/>
    </source>
</evidence>
<feature type="region of interest" description="Disordered" evidence="1">
    <location>
        <begin position="81"/>
        <end position="151"/>
    </location>
</feature>
<dbReference type="Proteomes" id="UP000248745">
    <property type="component" value="Unassembled WGS sequence"/>
</dbReference>
<feature type="chain" id="PRO_5016151896" description="Lipoprotein" evidence="2">
    <location>
        <begin position="27"/>
        <end position="151"/>
    </location>
</feature>
<accession>A0A2W2BAL5</accession>
<feature type="signal peptide" evidence="2">
    <location>
        <begin position="1"/>
        <end position="26"/>
    </location>
</feature>
<dbReference type="RefSeq" id="WP_110998528.1">
    <property type="nucleotide sequence ID" value="NZ_QKTW01000014.1"/>
</dbReference>
<keyword evidence="2" id="KW-0732">Signal</keyword>
<feature type="compositionally biased region" description="Low complexity" evidence="1">
    <location>
        <begin position="126"/>
        <end position="144"/>
    </location>
</feature>
<keyword evidence="4" id="KW-1185">Reference proteome</keyword>
<dbReference type="EMBL" id="QKTW01000014">
    <property type="protein sequence ID" value="PZF73249.1"/>
    <property type="molecule type" value="Genomic_DNA"/>
</dbReference>
<dbReference type="PROSITE" id="PS51257">
    <property type="entry name" value="PROKAR_LIPOPROTEIN"/>
    <property type="match status" value="1"/>
</dbReference>
<evidence type="ECO:0008006" key="5">
    <source>
        <dbReference type="Google" id="ProtNLM"/>
    </source>
</evidence>
<comment type="caution">
    <text evidence="3">The sequence shown here is derived from an EMBL/GenBank/DDBJ whole genome shotgun (WGS) entry which is preliminary data.</text>
</comment>